<accession>A0A8T0GNX7</accession>
<dbReference type="Proteomes" id="UP000822688">
    <property type="component" value="Chromosome 9"/>
</dbReference>
<name>A0A8T0GNX7_CERPU</name>
<dbReference type="AlphaFoldDB" id="A0A8T0GNX7"/>
<sequence length="101" mass="11696">MSIRHKSMPRQYMVRVTERKTRCIVICELSSATNPKQIKEKSTCKSTLCPYLTCRQKATGCPIFHTSVNCINFKLQPELTRTQVHSYAQRQANTYRATQII</sequence>
<protein>
    <submittedName>
        <fullName evidence="1">Uncharacterized protein</fullName>
    </submittedName>
</protein>
<evidence type="ECO:0000313" key="2">
    <source>
        <dbReference type="Proteomes" id="UP000822688"/>
    </source>
</evidence>
<proteinExistence type="predicted"/>
<evidence type="ECO:0000313" key="1">
    <source>
        <dbReference type="EMBL" id="KAG0560633.1"/>
    </source>
</evidence>
<organism evidence="1 2">
    <name type="scientific">Ceratodon purpureus</name>
    <name type="common">Fire moss</name>
    <name type="synonym">Dicranum purpureum</name>
    <dbReference type="NCBI Taxonomy" id="3225"/>
    <lineage>
        <taxon>Eukaryota</taxon>
        <taxon>Viridiplantae</taxon>
        <taxon>Streptophyta</taxon>
        <taxon>Embryophyta</taxon>
        <taxon>Bryophyta</taxon>
        <taxon>Bryophytina</taxon>
        <taxon>Bryopsida</taxon>
        <taxon>Dicranidae</taxon>
        <taxon>Pseudoditrichales</taxon>
        <taxon>Ditrichaceae</taxon>
        <taxon>Ceratodon</taxon>
    </lineage>
</organism>
<gene>
    <name evidence="1" type="ORF">KC19_9G001500</name>
</gene>
<comment type="caution">
    <text evidence="1">The sequence shown here is derived from an EMBL/GenBank/DDBJ whole genome shotgun (WGS) entry which is preliminary data.</text>
</comment>
<reference evidence="1" key="1">
    <citation type="submission" date="2020-06" db="EMBL/GenBank/DDBJ databases">
        <title>WGS assembly of Ceratodon purpureus strain R40.</title>
        <authorList>
            <person name="Carey S.B."/>
            <person name="Jenkins J."/>
            <person name="Shu S."/>
            <person name="Lovell J.T."/>
            <person name="Sreedasyam A."/>
            <person name="Maumus F."/>
            <person name="Tiley G.P."/>
            <person name="Fernandez-Pozo N."/>
            <person name="Barry K."/>
            <person name="Chen C."/>
            <person name="Wang M."/>
            <person name="Lipzen A."/>
            <person name="Daum C."/>
            <person name="Saski C.A."/>
            <person name="Payton A.C."/>
            <person name="Mcbreen J.C."/>
            <person name="Conrad R.E."/>
            <person name="Kollar L.M."/>
            <person name="Olsson S."/>
            <person name="Huttunen S."/>
            <person name="Landis J.B."/>
            <person name="Wickett N.J."/>
            <person name="Johnson M.G."/>
            <person name="Rensing S.A."/>
            <person name="Grimwood J."/>
            <person name="Schmutz J."/>
            <person name="Mcdaniel S.F."/>
        </authorList>
    </citation>
    <scope>NUCLEOTIDE SEQUENCE</scope>
    <source>
        <strain evidence="1">R40</strain>
    </source>
</reference>
<keyword evidence="2" id="KW-1185">Reference proteome</keyword>
<dbReference type="EMBL" id="CM026430">
    <property type="protein sequence ID" value="KAG0560633.1"/>
    <property type="molecule type" value="Genomic_DNA"/>
</dbReference>